<reference evidence="1 2" key="1">
    <citation type="submission" date="2018-06" db="EMBL/GenBank/DDBJ databases">
        <authorList>
            <consortium name="Pathogen Informatics"/>
            <person name="Doyle S."/>
        </authorList>
    </citation>
    <scope>NUCLEOTIDE SEQUENCE [LARGE SCALE GENOMIC DNA]</scope>
    <source>
        <strain evidence="1 2">NCTC10588</strain>
    </source>
</reference>
<protein>
    <submittedName>
        <fullName evidence="1">Protein of uncharacterized function, DUF393</fullName>
    </submittedName>
</protein>
<organism evidence="1 2">
    <name type="scientific">Elizabethkingia anophelis</name>
    <dbReference type="NCBI Taxonomy" id="1117645"/>
    <lineage>
        <taxon>Bacteria</taxon>
        <taxon>Pseudomonadati</taxon>
        <taxon>Bacteroidota</taxon>
        <taxon>Flavobacteriia</taxon>
        <taxon>Flavobacteriales</taxon>
        <taxon>Weeksellaceae</taxon>
        <taxon>Elizabethkingia</taxon>
    </lineage>
</organism>
<evidence type="ECO:0000313" key="2">
    <source>
        <dbReference type="Proteomes" id="UP000254876"/>
    </source>
</evidence>
<dbReference type="PANTHER" id="PTHR33639:SF2">
    <property type="entry name" value="DUF393 DOMAIN-CONTAINING PROTEIN"/>
    <property type="match status" value="1"/>
</dbReference>
<dbReference type="Pfam" id="PF04134">
    <property type="entry name" value="DCC1-like"/>
    <property type="match status" value="1"/>
</dbReference>
<dbReference type="AlphaFoldDB" id="X5KTW7"/>
<gene>
    <name evidence="1" type="ORF">NCTC10588_02686</name>
</gene>
<evidence type="ECO:0000313" key="1">
    <source>
        <dbReference type="EMBL" id="STD07683.1"/>
    </source>
</evidence>
<sequence>MSVQIPKSDTIRLNRNSRNKKMHIQNKHIVLYDGDCPMCNYWVNFILKRDNKNKFMFAALQSDFGQDFLKKRNLNHTEFNTIYLLKPQQYYLVRSKAIFKIFALLGGIYRPLSWMKFFPGFISDTIYDFVSRNRKKVDVEACPILTIEERKKFITEPFLT</sequence>
<dbReference type="EMBL" id="UFYD01000001">
    <property type="protein sequence ID" value="STD07683.1"/>
    <property type="molecule type" value="Genomic_DNA"/>
</dbReference>
<dbReference type="PANTHER" id="PTHR33639">
    <property type="entry name" value="THIOL-DISULFIDE OXIDOREDUCTASE DCC"/>
    <property type="match status" value="1"/>
</dbReference>
<comment type="caution">
    <text evidence="1">The sequence shown here is derived from an EMBL/GenBank/DDBJ whole genome shotgun (WGS) entry which is preliminary data.</text>
</comment>
<dbReference type="RefSeq" id="WP_311319226.1">
    <property type="nucleotide sequence ID" value="NZ_CBYF010000025.1"/>
</dbReference>
<dbReference type="Proteomes" id="UP000254876">
    <property type="component" value="Unassembled WGS sequence"/>
</dbReference>
<accession>X5KTW7</accession>
<name>X5KTW7_9FLAO</name>
<proteinExistence type="predicted"/>
<dbReference type="GO" id="GO:0015035">
    <property type="term" value="F:protein-disulfide reductase activity"/>
    <property type="evidence" value="ECO:0007669"/>
    <property type="project" value="InterPro"/>
</dbReference>
<dbReference type="InterPro" id="IPR052927">
    <property type="entry name" value="DCC_oxidoreductase"/>
</dbReference>
<dbReference type="InterPro" id="IPR007263">
    <property type="entry name" value="DCC1-like"/>
</dbReference>